<dbReference type="GeneID" id="78773789"/>
<evidence type="ECO:0000256" key="1">
    <source>
        <dbReference type="ARBA" id="ARBA00022723"/>
    </source>
</evidence>
<dbReference type="Pfam" id="PF06220">
    <property type="entry name" value="zf-U1"/>
    <property type="match status" value="1"/>
</dbReference>
<dbReference type="Proteomes" id="UP000483820">
    <property type="component" value="Chromosome II"/>
</dbReference>
<keyword evidence="1" id="KW-0479">Metal-binding</keyword>
<name>A0A6A5HAL4_CAERE</name>
<comment type="caution">
    <text evidence="5">The sequence shown here is derived from an EMBL/GenBank/DDBJ whole genome shotgun (WGS) entry which is preliminary data.</text>
</comment>
<accession>A0A6A5HAL4</accession>
<feature type="domain" description="U1-C C2H2-type zinc finger" evidence="4">
    <location>
        <begin position="21"/>
        <end position="43"/>
    </location>
</feature>
<dbReference type="InterPro" id="IPR012337">
    <property type="entry name" value="RNaseH-like_sf"/>
</dbReference>
<evidence type="ECO:0000259" key="4">
    <source>
        <dbReference type="Pfam" id="PF06220"/>
    </source>
</evidence>
<dbReference type="RefSeq" id="XP_053588625.1">
    <property type="nucleotide sequence ID" value="XM_053724431.1"/>
</dbReference>
<dbReference type="KEGG" id="crq:GCK72_004055"/>
<keyword evidence="2" id="KW-0863">Zinc-finger</keyword>
<keyword evidence="3" id="KW-0862">Zinc</keyword>
<evidence type="ECO:0000256" key="2">
    <source>
        <dbReference type="ARBA" id="ARBA00022771"/>
    </source>
</evidence>
<dbReference type="CTD" id="78773789"/>
<organism evidence="5 6">
    <name type="scientific">Caenorhabditis remanei</name>
    <name type="common">Caenorhabditis vulgaris</name>
    <dbReference type="NCBI Taxonomy" id="31234"/>
    <lineage>
        <taxon>Eukaryota</taxon>
        <taxon>Metazoa</taxon>
        <taxon>Ecdysozoa</taxon>
        <taxon>Nematoda</taxon>
        <taxon>Chromadorea</taxon>
        <taxon>Rhabditida</taxon>
        <taxon>Rhabditina</taxon>
        <taxon>Rhabditomorpha</taxon>
        <taxon>Rhabditoidea</taxon>
        <taxon>Rhabditidae</taxon>
        <taxon>Peloderinae</taxon>
        <taxon>Caenorhabditis</taxon>
    </lineage>
</organism>
<sequence length="240" mass="27114">MERSHFEPFDITKTSLVANIYYCEHCQKIITDASQASRKNHNKLCAAKCRRCGVLNCATPTLEDLSAKYNKKCDTCRVTFHAKACYESHLVKSSSPVNPKCNCDLFRYVLRKDPHTFQMLFAVNSCAIIASGCHHCGQQHQFTYKDEATKGQAMKQFVEFMCNDIRFNNCIILAHNDGKYDHSYILAEVTGATPNILMNGNQIIQAEVVLNDKIKITFEDTLVLLANGSQSDVFGFEMCQ</sequence>
<dbReference type="SUPFAM" id="SSF53098">
    <property type="entry name" value="Ribonuclease H-like"/>
    <property type="match status" value="1"/>
</dbReference>
<dbReference type="AlphaFoldDB" id="A0A6A5HAL4"/>
<dbReference type="EMBL" id="WUAV01000002">
    <property type="protein sequence ID" value="KAF1764109.1"/>
    <property type="molecule type" value="Genomic_DNA"/>
</dbReference>
<protein>
    <recommendedName>
        <fullName evidence="4">U1-C C2H2-type zinc finger domain-containing protein</fullName>
    </recommendedName>
</protein>
<evidence type="ECO:0000313" key="6">
    <source>
        <dbReference type="Proteomes" id="UP000483820"/>
    </source>
</evidence>
<evidence type="ECO:0000256" key="3">
    <source>
        <dbReference type="ARBA" id="ARBA00022833"/>
    </source>
</evidence>
<proteinExistence type="predicted"/>
<reference evidence="5 6" key="1">
    <citation type="submission" date="2019-12" db="EMBL/GenBank/DDBJ databases">
        <title>Chromosome-level assembly of the Caenorhabditis remanei genome.</title>
        <authorList>
            <person name="Teterina A.A."/>
            <person name="Willis J.H."/>
            <person name="Phillips P.C."/>
        </authorList>
    </citation>
    <scope>NUCLEOTIDE SEQUENCE [LARGE SCALE GENOMIC DNA]</scope>
    <source>
        <strain evidence="5 6">PX506</strain>
        <tissue evidence="5">Whole organism</tissue>
    </source>
</reference>
<dbReference type="InterPro" id="IPR013085">
    <property type="entry name" value="U1-CZ_Znf_C2H2"/>
</dbReference>
<gene>
    <name evidence="5" type="ORF">GCK72_004055</name>
</gene>
<evidence type="ECO:0000313" key="5">
    <source>
        <dbReference type="EMBL" id="KAF1764109.1"/>
    </source>
</evidence>
<dbReference type="GO" id="GO:0008270">
    <property type="term" value="F:zinc ion binding"/>
    <property type="evidence" value="ECO:0007669"/>
    <property type="project" value="UniProtKB-KW"/>
</dbReference>